<evidence type="ECO:0000313" key="3">
    <source>
        <dbReference type="Proteomes" id="UP000001317"/>
    </source>
</evidence>
<keyword evidence="1" id="KW-0812">Transmembrane</keyword>
<keyword evidence="3" id="KW-1185">Reference proteome</keyword>
<dbReference type="eggNOG" id="ENOG5031I76">
    <property type="taxonomic scope" value="Bacteria"/>
</dbReference>
<dbReference type="EMBL" id="CP000931">
    <property type="protein sequence ID" value="ABZ77486.1"/>
    <property type="molecule type" value="Genomic_DNA"/>
</dbReference>
<evidence type="ECO:0000313" key="2">
    <source>
        <dbReference type="EMBL" id="ABZ77486.1"/>
    </source>
</evidence>
<evidence type="ECO:0000256" key="1">
    <source>
        <dbReference type="SAM" id="Phobius"/>
    </source>
</evidence>
<keyword evidence="1" id="KW-0472">Membrane</keyword>
<feature type="transmembrane region" description="Helical" evidence="1">
    <location>
        <begin position="17"/>
        <end position="38"/>
    </location>
</feature>
<accession>B0TNH2</accession>
<feature type="transmembrane region" description="Helical" evidence="1">
    <location>
        <begin position="58"/>
        <end position="76"/>
    </location>
</feature>
<organism evidence="2 3">
    <name type="scientific">Shewanella halifaxensis (strain HAW-EB4)</name>
    <dbReference type="NCBI Taxonomy" id="458817"/>
    <lineage>
        <taxon>Bacteria</taxon>
        <taxon>Pseudomonadati</taxon>
        <taxon>Pseudomonadota</taxon>
        <taxon>Gammaproteobacteria</taxon>
        <taxon>Alteromonadales</taxon>
        <taxon>Shewanellaceae</taxon>
        <taxon>Shewanella</taxon>
    </lineage>
</organism>
<name>B0TNH2_SHEHH</name>
<dbReference type="KEGG" id="shl:Shal_2937"/>
<sequence length="115" mass="12770">MVTIFTAIFVGGIDSSFILLIGLFGFLAYGVTLSIIWYCIHKFLFDSERSFSAHSKSAALSTCALIAINIMVILYAEIIDGWLLWVFKPFILAGAVCTLFIYKSIHLHDGGRTLE</sequence>
<protein>
    <submittedName>
        <fullName evidence="2">Uncharacterized protein</fullName>
    </submittedName>
</protein>
<dbReference type="HOGENOM" id="CLU_2107349_0_0_6"/>
<dbReference type="AlphaFoldDB" id="B0TNH2"/>
<proteinExistence type="predicted"/>
<dbReference type="Proteomes" id="UP000001317">
    <property type="component" value="Chromosome"/>
</dbReference>
<keyword evidence="1" id="KW-1133">Transmembrane helix</keyword>
<feature type="transmembrane region" description="Helical" evidence="1">
    <location>
        <begin position="82"/>
        <end position="102"/>
    </location>
</feature>
<reference evidence="2" key="1">
    <citation type="submission" date="2008-01" db="EMBL/GenBank/DDBJ databases">
        <title>Complete sequence of Shewanella halifaxensis HAW-EB4.</title>
        <authorList>
            <consortium name="US DOE Joint Genome Institute"/>
            <person name="Copeland A."/>
            <person name="Lucas S."/>
            <person name="Lapidus A."/>
            <person name="Glavina del Rio T."/>
            <person name="Dalin E."/>
            <person name="Tice H."/>
            <person name="Bruce D."/>
            <person name="Goodwin L."/>
            <person name="Pitluck S."/>
            <person name="Sims D."/>
            <person name="Brettin T."/>
            <person name="Detter J.C."/>
            <person name="Han C."/>
            <person name="Kuske C.R."/>
            <person name="Schmutz J."/>
            <person name="Larimer F."/>
            <person name="Land M."/>
            <person name="Hauser L."/>
            <person name="Kyrpides N."/>
            <person name="Kim E."/>
            <person name="Zhao J.-S."/>
            <person name="Richardson P."/>
        </authorList>
    </citation>
    <scope>NUCLEOTIDE SEQUENCE [LARGE SCALE GENOMIC DNA]</scope>
    <source>
        <strain evidence="2">HAW-EB4</strain>
    </source>
</reference>
<gene>
    <name evidence="2" type="ordered locus">Shal_2937</name>
</gene>
<dbReference type="STRING" id="458817.Shal_2937"/>